<reference evidence="1 2" key="1">
    <citation type="journal article" date="2022" name="Plant J.">
        <title>Chromosome-level genome of Camellia lanceoleosa provides a valuable resource for understanding genome evolution and self-incompatibility.</title>
        <authorList>
            <person name="Gong W."/>
            <person name="Xiao S."/>
            <person name="Wang L."/>
            <person name="Liao Z."/>
            <person name="Chang Y."/>
            <person name="Mo W."/>
            <person name="Hu G."/>
            <person name="Li W."/>
            <person name="Zhao G."/>
            <person name="Zhu H."/>
            <person name="Hu X."/>
            <person name="Ji K."/>
            <person name="Xiang X."/>
            <person name="Song Q."/>
            <person name="Yuan D."/>
            <person name="Jin S."/>
            <person name="Zhang L."/>
        </authorList>
    </citation>
    <scope>NUCLEOTIDE SEQUENCE [LARGE SCALE GENOMIC DNA]</scope>
    <source>
        <strain evidence="1">SQ_2022a</strain>
    </source>
</reference>
<protein>
    <submittedName>
        <fullName evidence="1">E3 ubiquitin-protein ligase RZFP34</fullName>
    </submittedName>
</protein>
<organism evidence="1 2">
    <name type="scientific">Camellia lanceoleosa</name>
    <dbReference type="NCBI Taxonomy" id="1840588"/>
    <lineage>
        <taxon>Eukaryota</taxon>
        <taxon>Viridiplantae</taxon>
        <taxon>Streptophyta</taxon>
        <taxon>Embryophyta</taxon>
        <taxon>Tracheophyta</taxon>
        <taxon>Spermatophyta</taxon>
        <taxon>Magnoliopsida</taxon>
        <taxon>eudicotyledons</taxon>
        <taxon>Gunneridae</taxon>
        <taxon>Pentapetalae</taxon>
        <taxon>asterids</taxon>
        <taxon>Ericales</taxon>
        <taxon>Theaceae</taxon>
        <taxon>Camellia</taxon>
    </lineage>
</organism>
<sequence>MIVVLPLFLSSEFCSFILLLLCSICWYFEMNINQVSNYSYGEAEALTDDIEVAFNANTTQNYVGSRSFIQETQSLYSVRLTSQLVADTRMQIGDFALSLMRCSASTEFENSDEPLVEGFVGMAKDLNAIVIALRGTQECSLQNWIEDLYWKQLDLNYPGMPEAMIYSQCNIYEAGQKKVTDSILDDLERAVDDGVNTYKAMCRDSCIVPGAAATEIELARRLKEFSFKETGRQRNNIIAMAVNWRENFFHCNKCRCCYSVLLKNSHPCVEGAMHNDCPVCFEYLFESRNDVTVMPCGHTIHESCLKDMHEHYRYACPICSKWIRLPARKYHHKNDGPKVPFFTDDEETPSTTKADALFIPRENPRALVIRPLEQWPPRTNVDKSSPLKDTSSPTHENGKFFLYFKFGGPECSIFSDLEFDLKLFSQRKRTQPSKLIGSWKVFEVSATPIYGEEEEMLTEENNGTPYVYLCTETLKKRNLPENLVYFGEEELLDM</sequence>
<gene>
    <name evidence="1" type="ORF">LOK49_LG02G00852</name>
</gene>
<name>A0ACC0IQ39_9ERIC</name>
<evidence type="ECO:0000313" key="1">
    <source>
        <dbReference type="EMBL" id="KAI8027730.1"/>
    </source>
</evidence>
<keyword evidence="2" id="KW-1185">Reference proteome</keyword>
<evidence type="ECO:0000313" key="2">
    <source>
        <dbReference type="Proteomes" id="UP001060215"/>
    </source>
</evidence>
<proteinExistence type="predicted"/>
<comment type="caution">
    <text evidence="1">The sequence shown here is derived from an EMBL/GenBank/DDBJ whole genome shotgun (WGS) entry which is preliminary data.</text>
</comment>
<dbReference type="EMBL" id="CM045760">
    <property type="protein sequence ID" value="KAI8027730.1"/>
    <property type="molecule type" value="Genomic_DNA"/>
</dbReference>
<dbReference type="Proteomes" id="UP001060215">
    <property type="component" value="Chromosome 3"/>
</dbReference>
<accession>A0ACC0IQ39</accession>